<evidence type="ECO:0000313" key="2">
    <source>
        <dbReference type="EMBL" id="ORY86686.1"/>
    </source>
</evidence>
<comment type="caution">
    <text evidence="2">The sequence shown here is derived from an EMBL/GenBank/DDBJ whole genome shotgun (WGS) entry which is preliminary data.</text>
</comment>
<proteinExistence type="predicted"/>
<protein>
    <submittedName>
        <fullName evidence="2">Uncharacterized protein</fullName>
    </submittedName>
</protein>
<evidence type="ECO:0000313" key="3">
    <source>
        <dbReference type="Proteomes" id="UP000193467"/>
    </source>
</evidence>
<dbReference type="EMBL" id="MCGR01000014">
    <property type="protein sequence ID" value="ORY86686.1"/>
    <property type="molecule type" value="Genomic_DNA"/>
</dbReference>
<sequence>MPTWLARSLSAARWSAFARALRGGATSRLRGGFARLNLLEPMNGPHGTTVVSNPTSARPRLSRGVRRAPSSSSAISERAGGRLELEALHGISNEAQV</sequence>
<name>A0A1Y2FU18_9BASI</name>
<dbReference type="InParanoid" id="A0A1Y2FU18"/>
<evidence type="ECO:0000256" key="1">
    <source>
        <dbReference type="SAM" id="MobiDB-lite"/>
    </source>
</evidence>
<organism evidence="2 3">
    <name type="scientific">Leucosporidium creatinivorum</name>
    <dbReference type="NCBI Taxonomy" id="106004"/>
    <lineage>
        <taxon>Eukaryota</taxon>
        <taxon>Fungi</taxon>
        <taxon>Dikarya</taxon>
        <taxon>Basidiomycota</taxon>
        <taxon>Pucciniomycotina</taxon>
        <taxon>Microbotryomycetes</taxon>
        <taxon>Leucosporidiales</taxon>
        <taxon>Leucosporidium</taxon>
    </lineage>
</organism>
<gene>
    <name evidence="2" type="ORF">BCR35DRAFT_302406</name>
</gene>
<accession>A0A1Y2FU18</accession>
<feature type="region of interest" description="Disordered" evidence="1">
    <location>
        <begin position="43"/>
        <end position="79"/>
    </location>
</feature>
<reference evidence="2 3" key="1">
    <citation type="submission" date="2016-07" db="EMBL/GenBank/DDBJ databases">
        <title>Pervasive Adenine N6-methylation of Active Genes in Fungi.</title>
        <authorList>
            <consortium name="DOE Joint Genome Institute"/>
            <person name="Mondo S.J."/>
            <person name="Dannebaum R.O."/>
            <person name="Kuo R.C."/>
            <person name="Labutti K."/>
            <person name="Haridas S."/>
            <person name="Kuo A."/>
            <person name="Salamov A."/>
            <person name="Ahrendt S.R."/>
            <person name="Lipzen A."/>
            <person name="Sullivan W."/>
            <person name="Andreopoulos W.B."/>
            <person name="Clum A."/>
            <person name="Lindquist E."/>
            <person name="Daum C."/>
            <person name="Ramamoorthy G.K."/>
            <person name="Gryganskyi A."/>
            <person name="Culley D."/>
            <person name="Magnuson J.K."/>
            <person name="James T.Y."/>
            <person name="O'Malley M.A."/>
            <person name="Stajich J.E."/>
            <person name="Spatafora J.W."/>
            <person name="Visel A."/>
            <person name="Grigoriev I.V."/>
        </authorList>
    </citation>
    <scope>NUCLEOTIDE SEQUENCE [LARGE SCALE GENOMIC DNA]</scope>
    <source>
        <strain evidence="2 3">62-1032</strain>
    </source>
</reference>
<dbReference type="AlphaFoldDB" id="A0A1Y2FU18"/>
<keyword evidence="3" id="KW-1185">Reference proteome</keyword>
<dbReference type="Proteomes" id="UP000193467">
    <property type="component" value="Unassembled WGS sequence"/>
</dbReference>